<reference evidence="1 2" key="1">
    <citation type="journal article" date="2014" name="Genome Announc.">
        <title>Draft genome sequence of Sclerotinia borealis, a psychrophilic plant pathogenic fungus.</title>
        <authorList>
            <person name="Mardanov A.V."/>
            <person name="Beletsky A.V."/>
            <person name="Kadnikov V.V."/>
            <person name="Ignatov A.N."/>
            <person name="Ravin N.V."/>
        </authorList>
    </citation>
    <scope>NUCLEOTIDE SEQUENCE [LARGE SCALE GENOMIC DNA]</scope>
    <source>
        <strain evidence="2">F-4157</strain>
    </source>
</reference>
<dbReference type="EMBL" id="AYSA01000222">
    <property type="protein sequence ID" value="ESZ94861.1"/>
    <property type="molecule type" value="Genomic_DNA"/>
</dbReference>
<evidence type="ECO:0000313" key="2">
    <source>
        <dbReference type="Proteomes" id="UP000019487"/>
    </source>
</evidence>
<dbReference type="AlphaFoldDB" id="W9CG86"/>
<gene>
    <name evidence="1" type="ORF">SBOR_4737</name>
</gene>
<accession>W9CG86</accession>
<keyword evidence="2" id="KW-1185">Reference proteome</keyword>
<evidence type="ECO:0000313" key="1">
    <source>
        <dbReference type="EMBL" id="ESZ94861.1"/>
    </source>
</evidence>
<dbReference type="OrthoDB" id="3528320at2759"/>
<dbReference type="Proteomes" id="UP000019487">
    <property type="component" value="Unassembled WGS sequence"/>
</dbReference>
<name>W9CG86_SCLBF</name>
<proteinExistence type="predicted"/>
<sequence>MSTPTLAIDTQTIRGRSKTIATDQSENHTLLVRHWTGDGLQASSSGLEKSKSMLDLSGLQQQDRAWEVTLSKMEFAKEDGRMDSQESLNGPEE</sequence>
<dbReference type="HOGENOM" id="CLU_2400943_0_0_1"/>
<organism evidence="1 2">
    <name type="scientific">Sclerotinia borealis (strain F-4128)</name>
    <dbReference type="NCBI Taxonomy" id="1432307"/>
    <lineage>
        <taxon>Eukaryota</taxon>
        <taxon>Fungi</taxon>
        <taxon>Dikarya</taxon>
        <taxon>Ascomycota</taxon>
        <taxon>Pezizomycotina</taxon>
        <taxon>Leotiomycetes</taxon>
        <taxon>Helotiales</taxon>
        <taxon>Sclerotiniaceae</taxon>
        <taxon>Sclerotinia</taxon>
    </lineage>
</organism>
<comment type="caution">
    <text evidence="1">The sequence shown here is derived from an EMBL/GenBank/DDBJ whole genome shotgun (WGS) entry which is preliminary data.</text>
</comment>
<protein>
    <submittedName>
        <fullName evidence="1">Uncharacterized protein</fullName>
    </submittedName>
</protein>